<accession>A0A7G6T1F4</accession>
<gene>
    <name evidence="1" type="ORF">HB778_31735</name>
</gene>
<proteinExistence type="predicted"/>
<evidence type="ECO:0000313" key="2">
    <source>
        <dbReference type="Proteomes" id="UP000515465"/>
    </source>
</evidence>
<organism evidence="1 2">
    <name type="scientific">Mesorhizobium huakuii</name>
    <dbReference type="NCBI Taxonomy" id="28104"/>
    <lineage>
        <taxon>Bacteria</taxon>
        <taxon>Pseudomonadati</taxon>
        <taxon>Pseudomonadota</taxon>
        <taxon>Alphaproteobacteria</taxon>
        <taxon>Hyphomicrobiales</taxon>
        <taxon>Phyllobacteriaceae</taxon>
        <taxon>Mesorhizobium</taxon>
    </lineage>
</organism>
<dbReference type="AlphaFoldDB" id="A0A7G6T1F4"/>
<dbReference type="Proteomes" id="UP000515465">
    <property type="component" value="Chromosome"/>
</dbReference>
<reference evidence="2" key="1">
    <citation type="journal article" date="2020" name="Mol. Plant Microbe">
        <title>Rhizobial microsymbionts of the narrowly endemic Oxytropis species growing in Kamchatka are characterized by significant genetic diversity and possess a set of genes that are associated with T3SS and T6SS secretion systems and can affect the development of symbiosis.</title>
        <authorList>
            <person name="Safronova V."/>
            <person name="Guro P."/>
            <person name="Sazanova A."/>
            <person name="Kuznetsova I."/>
            <person name="Belimov A."/>
            <person name="Yakubov V."/>
            <person name="Chirak E."/>
            <person name="Afonin A."/>
            <person name="Gogolev Y."/>
            <person name="Andronov E."/>
            <person name="Tikhonovich I."/>
        </authorList>
    </citation>
    <scope>NUCLEOTIDE SEQUENCE [LARGE SCALE GENOMIC DNA]</scope>
    <source>
        <strain evidence="2">583</strain>
    </source>
</reference>
<sequence length="71" mass="7794">MAIPFNRYLVTFERHGRVIARESVTAPRESDALVAAARRHADISLNDGTVKVGAIVTGSQKKLPDLKHRKG</sequence>
<dbReference type="EMBL" id="CP050296">
    <property type="protein sequence ID" value="QND60586.1"/>
    <property type="molecule type" value="Genomic_DNA"/>
</dbReference>
<name>A0A7G6T1F4_9HYPH</name>
<dbReference type="RefSeq" id="WP_183459631.1">
    <property type="nucleotide sequence ID" value="NZ_CP050296.1"/>
</dbReference>
<evidence type="ECO:0000313" key="1">
    <source>
        <dbReference type="EMBL" id="QND60586.1"/>
    </source>
</evidence>
<protein>
    <submittedName>
        <fullName evidence="1">Uncharacterized protein</fullName>
    </submittedName>
</protein>